<sequence length="335" mass="37726">MIKKAVDKLITLFLIGGTFCSVLAYWGSSHWWLELLTHFRAFYFFSGIVALLWLIATRRYLLSVLALVILLLNWQVPMLYLPPSAVSFNGTEALAEHVNKKRKPIVIYHANILSSNTQYQKLIQQLSDYRPDIIILQEVTEAWLKAIKEGLADYPYQLTKPEEGNFGIALFSRFPLTSRQTVQLSNTGLPSIFASVQTTQGELAVFTTHPLPPVSVSYSLLRDFQLEATAKFLQSIVAPYVLVGDLNTTPWSPAFTQLMKRANLKNARQGMGILPTWPAPLPLLRIPIDHVLHSEKIQIISMEVADNIGSDHLPIVAKMNLTADNSENQVQKEKK</sequence>
<keyword evidence="3" id="KW-0255">Endonuclease</keyword>
<feature type="domain" description="Endonuclease/exonuclease/phosphatase" evidence="2">
    <location>
        <begin position="110"/>
        <end position="312"/>
    </location>
</feature>
<dbReference type="Proteomes" id="UP000690515">
    <property type="component" value="Unassembled WGS sequence"/>
</dbReference>
<dbReference type="InterPro" id="IPR051916">
    <property type="entry name" value="GPI-anchor_lipid_remodeler"/>
</dbReference>
<dbReference type="Pfam" id="PF03372">
    <property type="entry name" value="Exo_endo_phos"/>
    <property type="match status" value="1"/>
</dbReference>
<feature type="transmembrane region" description="Helical" evidence="1">
    <location>
        <begin position="9"/>
        <end position="27"/>
    </location>
</feature>
<dbReference type="PANTHER" id="PTHR14859:SF15">
    <property type="entry name" value="ENDONUCLEASE_EXONUCLEASE_PHOSPHATASE DOMAIN-CONTAINING PROTEIN"/>
    <property type="match status" value="1"/>
</dbReference>
<organism evidence="3 4">
    <name type="scientific">Zooshikella harenae</name>
    <dbReference type="NCBI Taxonomy" id="2827238"/>
    <lineage>
        <taxon>Bacteria</taxon>
        <taxon>Pseudomonadati</taxon>
        <taxon>Pseudomonadota</taxon>
        <taxon>Gammaproteobacteria</taxon>
        <taxon>Oceanospirillales</taxon>
        <taxon>Zooshikellaceae</taxon>
        <taxon>Zooshikella</taxon>
    </lineage>
</organism>
<dbReference type="Gene3D" id="3.60.10.10">
    <property type="entry name" value="Endonuclease/exonuclease/phosphatase"/>
    <property type="match status" value="1"/>
</dbReference>
<name>A0ABS5ZH76_9GAMM</name>
<protein>
    <submittedName>
        <fullName evidence="3">Endonuclease/exonuclease/phosphatase family protein</fullName>
    </submittedName>
</protein>
<keyword evidence="3" id="KW-0378">Hydrolase</keyword>
<keyword evidence="1" id="KW-1133">Transmembrane helix</keyword>
<gene>
    <name evidence="3" type="ORF">KCG35_20325</name>
</gene>
<keyword evidence="1" id="KW-0812">Transmembrane</keyword>
<keyword evidence="1" id="KW-0472">Membrane</keyword>
<dbReference type="PANTHER" id="PTHR14859">
    <property type="entry name" value="CALCOFLUOR WHITE HYPERSENSITIVE PROTEIN PRECURSOR"/>
    <property type="match status" value="1"/>
</dbReference>
<accession>A0ABS5ZH76</accession>
<feature type="transmembrane region" description="Helical" evidence="1">
    <location>
        <begin position="39"/>
        <end position="56"/>
    </location>
</feature>
<evidence type="ECO:0000256" key="1">
    <source>
        <dbReference type="SAM" id="Phobius"/>
    </source>
</evidence>
<evidence type="ECO:0000313" key="4">
    <source>
        <dbReference type="Proteomes" id="UP000690515"/>
    </source>
</evidence>
<dbReference type="RefSeq" id="WP_215821693.1">
    <property type="nucleotide sequence ID" value="NZ_JAGSOY010000077.1"/>
</dbReference>
<dbReference type="EMBL" id="JAGSOY010000077">
    <property type="protein sequence ID" value="MBU2713408.1"/>
    <property type="molecule type" value="Genomic_DNA"/>
</dbReference>
<dbReference type="InterPro" id="IPR036691">
    <property type="entry name" value="Endo/exonu/phosph_ase_sf"/>
</dbReference>
<keyword evidence="4" id="KW-1185">Reference proteome</keyword>
<dbReference type="GO" id="GO:0004519">
    <property type="term" value="F:endonuclease activity"/>
    <property type="evidence" value="ECO:0007669"/>
    <property type="project" value="UniProtKB-KW"/>
</dbReference>
<evidence type="ECO:0000259" key="2">
    <source>
        <dbReference type="Pfam" id="PF03372"/>
    </source>
</evidence>
<comment type="caution">
    <text evidence="3">The sequence shown here is derived from an EMBL/GenBank/DDBJ whole genome shotgun (WGS) entry which is preliminary data.</text>
</comment>
<dbReference type="InterPro" id="IPR005135">
    <property type="entry name" value="Endo/exonuclease/phosphatase"/>
</dbReference>
<feature type="transmembrane region" description="Helical" evidence="1">
    <location>
        <begin position="61"/>
        <end position="81"/>
    </location>
</feature>
<reference evidence="3 4" key="1">
    <citation type="submission" date="2021-04" db="EMBL/GenBank/DDBJ databases">
        <authorList>
            <person name="Pira H."/>
            <person name="Risdian C."/>
            <person name="Wink J."/>
        </authorList>
    </citation>
    <scope>NUCLEOTIDE SEQUENCE [LARGE SCALE GENOMIC DNA]</scope>
    <source>
        <strain evidence="3 4">WH53</strain>
    </source>
</reference>
<proteinExistence type="predicted"/>
<keyword evidence="3" id="KW-0540">Nuclease</keyword>
<evidence type="ECO:0000313" key="3">
    <source>
        <dbReference type="EMBL" id="MBU2713408.1"/>
    </source>
</evidence>
<dbReference type="SUPFAM" id="SSF56219">
    <property type="entry name" value="DNase I-like"/>
    <property type="match status" value="1"/>
</dbReference>